<feature type="transmembrane region" description="Helical" evidence="1">
    <location>
        <begin position="65"/>
        <end position="88"/>
    </location>
</feature>
<keyword evidence="3" id="KW-1185">Reference proteome</keyword>
<name>A0ABU5WCM5_AERCA</name>
<keyword evidence="1" id="KW-0812">Transmembrane</keyword>
<protein>
    <submittedName>
        <fullName evidence="2">Uncharacterized protein</fullName>
    </submittedName>
</protein>
<feature type="non-terminal residue" evidence="2">
    <location>
        <position position="1"/>
    </location>
</feature>
<gene>
    <name evidence="2" type="ORF">VCX44_23425</name>
</gene>
<evidence type="ECO:0000313" key="2">
    <source>
        <dbReference type="EMBL" id="MEA9438663.1"/>
    </source>
</evidence>
<dbReference type="Proteomes" id="UP001304847">
    <property type="component" value="Unassembled WGS sequence"/>
</dbReference>
<evidence type="ECO:0000313" key="3">
    <source>
        <dbReference type="Proteomes" id="UP001304847"/>
    </source>
</evidence>
<evidence type="ECO:0000256" key="1">
    <source>
        <dbReference type="SAM" id="Phobius"/>
    </source>
</evidence>
<keyword evidence="1" id="KW-1133">Transmembrane helix</keyword>
<reference evidence="2 3" key="1">
    <citation type="submission" date="2023-12" db="EMBL/GenBank/DDBJ databases">
        <title>Characterization of antibiotic resistance in Aeromonas spp. in hospital effluent.</title>
        <authorList>
            <person name="Negoseki B.R.S."/>
            <person name="Krul D."/>
            <person name="Siqueira A.C."/>
            <person name="Almeida M."/>
            <person name="Mesa D."/>
            <person name="Conte D."/>
            <person name="Dalla-Costa L.M."/>
        </authorList>
    </citation>
    <scope>NUCLEOTIDE SEQUENCE [LARGE SCALE GENOMIC DNA]</scope>
    <source>
        <strain evidence="2 3">36v</strain>
    </source>
</reference>
<keyword evidence="1" id="KW-0472">Membrane</keyword>
<dbReference type="EMBL" id="JAYGOJ010000248">
    <property type="protein sequence ID" value="MEA9438663.1"/>
    <property type="molecule type" value="Genomic_DNA"/>
</dbReference>
<organism evidence="2 3">
    <name type="scientific">Aeromonas caviae</name>
    <name type="common">Aeromonas punctata</name>
    <dbReference type="NCBI Taxonomy" id="648"/>
    <lineage>
        <taxon>Bacteria</taxon>
        <taxon>Pseudomonadati</taxon>
        <taxon>Pseudomonadota</taxon>
        <taxon>Gammaproteobacteria</taxon>
        <taxon>Aeromonadales</taxon>
        <taxon>Aeromonadaceae</taxon>
        <taxon>Aeromonas</taxon>
    </lineage>
</organism>
<accession>A0ABU5WCM5</accession>
<comment type="caution">
    <text evidence="2">The sequence shown here is derived from an EMBL/GenBank/DDBJ whole genome shotgun (WGS) entry which is preliminary data.</text>
</comment>
<sequence length="110" mass="12462">CMVFLLMGGAYLRSRIKQAGKWDQETIVSFFLCQYCSGEYLREAVVIYEMQAVGALSRAELGDDFGLGILLFFFVPPATLAGAIIVWLSTWHFLRRREAKSNSHKGQRHA</sequence>
<dbReference type="RefSeq" id="WP_323581107.1">
    <property type="nucleotide sequence ID" value="NZ_JAYGOJ010000248.1"/>
</dbReference>
<proteinExistence type="predicted"/>